<reference evidence="2 3" key="1">
    <citation type="submission" date="2023-07" db="EMBL/GenBank/DDBJ databases">
        <title>Genomic Encyclopedia of Type Strains, Phase IV (KMG-IV): sequencing the most valuable type-strain genomes for metagenomic binning, comparative biology and taxonomic classification.</title>
        <authorList>
            <person name="Goeker M."/>
        </authorList>
    </citation>
    <scope>NUCLEOTIDE SEQUENCE [LARGE SCALE GENOMIC DNA]</scope>
    <source>
        <strain evidence="2 3">B1-1</strain>
    </source>
</reference>
<comment type="caution">
    <text evidence="2">The sequence shown here is derived from an EMBL/GenBank/DDBJ whole genome shotgun (WGS) entry which is preliminary data.</text>
</comment>
<keyword evidence="1" id="KW-0732">Signal</keyword>
<protein>
    <submittedName>
        <fullName evidence="2">Uncharacterized protein</fullName>
    </submittedName>
</protein>
<dbReference type="RefSeq" id="WP_266278380.1">
    <property type="nucleotide sequence ID" value="NZ_JAPKNF010000001.1"/>
</dbReference>
<dbReference type="EMBL" id="JAUSWJ010000001">
    <property type="protein sequence ID" value="MDQ0517428.1"/>
    <property type="molecule type" value="Genomic_DNA"/>
</dbReference>
<proteinExistence type="predicted"/>
<sequence>MIVELAAMLMTVSAAPQAAPTMPSTKAGCGIAACASSSLEGRWTFAARGSRWTVDVAADGHIHAEGERSITIGRDVATYRSTLDGTLTEEGVTLSIVSDNFSAPNFVAGPPTICTGTAIGMERYRGTCASERNRMEFMFNRGE</sequence>
<accession>A0ABU0M926</accession>
<evidence type="ECO:0000256" key="1">
    <source>
        <dbReference type="SAM" id="SignalP"/>
    </source>
</evidence>
<evidence type="ECO:0000313" key="2">
    <source>
        <dbReference type="EMBL" id="MDQ0517428.1"/>
    </source>
</evidence>
<organism evidence="2 3">
    <name type="scientific">Kaistia geumhonensis</name>
    <dbReference type="NCBI Taxonomy" id="410839"/>
    <lineage>
        <taxon>Bacteria</taxon>
        <taxon>Pseudomonadati</taxon>
        <taxon>Pseudomonadota</taxon>
        <taxon>Alphaproteobacteria</taxon>
        <taxon>Hyphomicrobiales</taxon>
        <taxon>Kaistiaceae</taxon>
        <taxon>Kaistia</taxon>
    </lineage>
</organism>
<dbReference type="Proteomes" id="UP001223743">
    <property type="component" value="Unassembled WGS sequence"/>
</dbReference>
<name>A0ABU0M926_9HYPH</name>
<evidence type="ECO:0000313" key="3">
    <source>
        <dbReference type="Proteomes" id="UP001223743"/>
    </source>
</evidence>
<feature type="chain" id="PRO_5046628192" evidence="1">
    <location>
        <begin position="19"/>
        <end position="143"/>
    </location>
</feature>
<keyword evidence="3" id="KW-1185">Reference proteome</keyword>
<feature type="signal peptide" evidence="1">
    <location>
        <begin position="1"/>
        <end position="18"/>
    </location>
</feature>
<gene>
    <name evidence="2" type="ORF">QO015_003041</name>
</gene>